<evidence type="ECO:0000313" key="2">
    <source>
        <dbReference type="Proteomes" id="UP001589793"/>
    </source>
</evidence>
<proteinExistence type="predicted"/>
<evidence type="ECO:0000313" key="1">
    <source>
        <dbReference type="EMBL" id="MFC0675566.1"/>
    </source>
</evidence>
<dbReference type="Proteomes" id="UP001589793">
    <property type="component" value="Unassembled WGS sequence"/>
</dbReference>
<dbReference type="PROSITE" id="PS51257">
    <property type="entry name" value="PROKAR_LIPOPROTEIN"/>
    <property type="match status" value="1"/>
</dbReference>
<dbReference type="RefSeq" id="WP_376982596.1">
    <property type="nucleotide sequence ID" value="NZ_JBHLSV010000026.1"/>
</dbReference>
<protein>
    <submittedName>
        <fullName evidence="1">Uncharacterized protein</fullName>
    </submittedName>
</protein>
<comment type="caution">
    <text evidence="1">The sequence shown here is derived from an EMBL/GenBank/DDBJ whole genome shotgun (WGS) entry which is preliminary data.</text>
</comment>
<organism evidence="1 2">
    <name type="scientific">Brachybacterium hainanense</name>
    <dbReference type="NCBI Taxonomy" id="1541174"/>
    <lineage>
        <taxon>Bacteria</taxon>
        <taxon>Bacillati</taxon>
        <taxon>Actinomycetota</taxon>
        <taxon>Actinomycetes</taxon>
        <taxon>Micrococcales</taxon>
        <taxon>Dermabacteraceae</taxon>
        <taxon>Brachybacterium</taxon>
    </lineage>
</organism>
<dbReference type="PROSITE" id="PS51318">
    <property type="entry name" value="TAT"/>
    <property type="match status" value="1"/>
</dbReference>
<sequence>MVSRRTIFGALAAAAAGLSGCGLGGGSLDSALTAAAEGVDGVTSASLEQATEAEFRRIIRGEVQTDAADRPAALEIFDGVMSALVGAVRERRDAEDLLSRAVDPIALHDAAGTAYSVWDLRPDLEAERTRTGRVSLSDFA</sequence>
<name>A0ABV6REX8_9MICO</name>
<reference evidence="1 2" key="1">
    <citation type="submission" date="2024-09" db="EMBL/GenBank/DDBJ databases">
        <authorList>
            <person name="Sun Q."/>
            <person name="Mori K."/>
        </authorList>
    </citation>
    <scope>NUCLEOTIDE SEQUENCE [LARGE SCALE GENOMIC DNA]</scope>
    <source>
        <strain evidence="1 2">CICC 10874</strain>
    </source>
</reference>
<accession>A0ABV6REX8</accession>
<dbReference type="InterPro" id="IPR006311">
    <property type="entry name" value="TAT_signal"/>
</dbReference>
<dbReference type="EMBL" id="JBHLSV010000026">
    <property type="protein sequence ID" value="MFC0675566.1"/>
    <property type="molecule type" value="Genomic_DNA"/>
</dbReference>
<gene>
    <name evidence="1" type="ORF">ACFFF6_16570</name>
</gene>
<keyword evidence="2" id="KW-1185">Reference proteome</keyword>